<reference evidence="8" key="1">
    <citation type="submission" date="2023-06" db="EMBL/GenBank/DDBJ databases">
        <title>Genomic analysis of the entomopathogenic nematode Steinernema hermaphroditum.</title>
        <authorList>
            <person name="Schwarz E.M."/>
            <person name="Heppert J.K."/>
            <person name="Baniya A."/>
            <person name="Schwartz H.T."/>
            <person name="Tan C.-H."/>
            <person name="Antoshechkin I."/>
            <person name="Sternberg P.W."/>
            <person name="Goodrich-Blair H."/>
            <person name="Dillman A.R."/>
        </authorList>
    </citation>
    <scope>NUCLEOTIDE SEQUENCE</scope>
    <source>
        <strain evidence="8">PS9179</strain>
        <tissue evidence="8">Whole animal</tissue>
    </source>
</reference>
<evidence type="ECO:0008006" key="10">
    <source>
        <dbReference type="Google" id="ProtNLM"/>
    </source>
</evidence>
<proteinExistence type="inferred from homology"/>
<dbReference type="Gene3D" id="1.20.120.1100">
    <property type="match status" value="1"/>
</dbReference>
<dbReference type="GO" id="GO:0008289">
    <property type="term" value="F:lipid binding"/>
    <property type="evidence" value="ECO:0007669"/>
    <property type="project" value="UniProtKB-KW"/>
</dbReference>
<evidence type="ECO:0000313" key="8">
    <source>
        <dbReference type="EMBL" id="KAK0418876.1"/>
    </source>
</evidence>
<dbReference type="Proteomes" id="UP001175271">
    <property type="component" value="Unassembled WGS sequence"/>
</dbReference>
<feature type="signal peptide" evidence="7">
    <location>
        <begin position="1"/>
        <end position="18"/>
    </location>
</feature>
<sequence>MKFLFCVLLIVALSLGECQSFSRIKFRRYSDVFKNLVPLEVIEFYHNMTKDELHTFREVKRELFRAHLNETELSDEEINGFIQENSPSLLEKKIALEQELAAKISALPENAQNFIKSLNITNVLKPKFECDARRQCMRTLKEGYRNLSGSDKLAVVEQFPNFQRVFAWLMRFSGPEEVGRLPVKQEKVVPVVGNRMPF</sequence>
<keyword evidence="9" id="KW-1185">Reference proteome</keyword>
<dbReference type="EMBL" id="JAUCMV010000002">
    <property type="protein sequence ID" value="KAK0418876.1"/>
    <property type="molecule type" value="Genomic_DNA"/>
</dbReference>
<keyword evidence="3" id="KW-0964">Secreted</keyword>
<comment type="caution">
    <text evidence="8">The sequence shown here is derived from an EMBL/GenBank/DDBJ whole genome shotgun (WGS) entry which is preliminary data.</text>
</comment>
<evidence type="ECO:0000256" key="7">
    <source>
        <dbReference type="SAM" id="SignalP"/>
    </source>
</evidence>
<dbReference type="AlphaFoldDB" id="A0AA39M265"/>
<keyword evidence="4 7" id="KW-0732">Signal</keyword>
<evidence type="ECO:0000256" key="2">
    <source>
        <dbReference type="ARBA" id="ARBA00006648"/>
    </source>
</evidence>
<dbReference type="GO" id="GO:0005576">
    <property type="term" value="C:extracellular region"/>
    <property type="evidence" value="ECO:0007669"/>
    <property type="project" value="UniProtKB-SubCell"/>
</dbReference>
<evidence type="ECO:0000256" key="4">
    <source>
        <dbReference type="ARBA" id="ARBA00022729"/>
    </source>
</evidence>
<evidence type="ECO:0000256" key="1">
    <source>
        <dbReference type="ARBA" id="ARBA00004613"/>
    </source>
</evidence>
<accession>A0AA39M265</accession>
<comment type="similarity">
    <text evidence="2">Belongs to the fatty-acid and retinol-binding protein (FARBP) family.</text>
</comment>
<evidence type="ECO:0000256" key="5">
    <source>
        <dbReference type="ARBA" id="ARBA00023054"/>
    </source>
</evidence>
<evidence type="ECO:0000256" key="3">
    <source>
        <dbReference type="ARBA" id="ARBA00022525"/>
    </source>
</evidence>
<dbReference type="InterPro" id="IPR008632">
    <property type="entry name" value="Gp-FAR-1"/>
</dbReference>
<feature type="chain" id="PRO_5041238579" description="Fatty-acid and retinol-binding protein 1" evidence="7">
    <location>
        <begin position="19"/>
        <end position="198"/>
    </location>
</feature>
<name>A0AA39M265_9BILA</name>
<evidence type="ECO:0000256" key="6">
    <source>
        <dbReference type="ARBA" id="ARBA00023121"/>
    </source>
</evidence>
<evidence type="ECO:0000313" key="9">
    <source>
        <dbReference type="Proteomes" id="UP001175271"/>
    </source>
</evidence>
<dbReference type="Pfam" id="PF05823">
    <property type="entry name" value="Gp-FAR-1"/>
    <property type="match status" value="1"/>
</dbReference>
<keyword evidence="6" id="KW-0446">Lipid-binding</keyword>
<gene>
    <name evidence="8" type="ORF">QR680_013822</name>
</gene>
<organism evidence="8 9">
    <name type="scientific">Steinernema hermaphroditum</name>
    <dbReference type="NCBI Taxonomy" id="289476"/>
    <lineage>
        <taxon>Eukaryota</taxon>
        <taxon>Metazoa</taxon>
        <taxon>Ecdysozoa</taxon>
        <taxon>Nematoda</taxon>
        <taxon>Chromadorea</taxon>
        <taxon>Rhabditida</taxon>
        <taxon>Tylenchina</taxon>
        <taxon>Panagrolaimomorpha</taxon>
        <taxon>Strongyloidoidea</taxon>
        <taxon>Steinernematidae</taxon>
        <taxon>Steinernema</taxon>
    </lineage>
</organism>
<protein>
    <recommendedName>
        <fullName evidence="10">Fatty-acid and retinol-binding protein 1</fullName>
    </recommendedName>
</protein>
<keyword evidence="5" id="KW-0175">Coiled coil</keyword>
<comment type="subcellular location">
    <subcellularLocation>
        <location evidence="1">Secreted</location>
    </subcellularLocation>
</comment>